<feature type="region of interest" description="Disordered" evidence="1">
    <location>
        <begin position="467"/>
        <end position="517"/>
    </location>
</feature>
<reference evidence="2 3" key="1">
    <citation type="submission" date="2019-04" db="EMBL/GenBank/DDBJ databases">
        <title>Chromosome genome assembly for Takifugu flavidus.</title>
        <authorList>
            <person name="Xiao S."/>
        </authorList>
    </citation>
    <scope>NUCLEOTIDE SEQUENCE [LARGE SCALE GENOMIC DNA]</scope>
    <source>
        <strain evidence="2">HTHZ2018</strain>
        <tissue evidence="2">Muscle</tissue>
    </source>
</reference>
<dbReference type="PANTHER" id="PTHR28336">
    <property type="entry name" value="BA1-643"/>
    <property type="match status" value="1"/>
</dbReference>
<evidence type="ECO:0000313" key="2">
    <source>
        <dbReference type="EMBL" id="TWW63047.1"/>
    </source>
</evidence>
<accession>A0A5C6NBK8</accession>
<gene>
    <name evidence="2" type="ORF">D4764_03G0000550</name>
</gene>
<dbReference type="PANTHER" id="PTHR28336:SF4">
    <property type="entry name" value="DEATH DOMAIN-CONTAINING PROTEIN 1"/>
    <property type="match status" value="1"/>
</dbReference>
<feature type="compositionally biased region" description="Gly residues" evidence="1">
    <location>
        <begin position="46"/>
        <end position="65"/>
    </location>
</feature>
<evidence type="ECO:0000313" key="3">
    <source>
        <dbReference type="Proteomes" id="UP000324091"/>
    </source>
</evidence>
<dbReference type="Proteomes" id="UP000324091">
    <property type="component" value="Chromosome 3"/>
</dbReference>
<feature type="compositionally biased region" description="Basic and acidic residues" evidence="1">
    <location>
        <begin position="190"/>
        <end position="210"/>
    </location>
</feature>
<dbReference type="EMBL" id="RHFK02000016">
    <property type="protein sequence ID" value="TWW63047.1"/>
    <property type="molecule type" value="Genomic_DNA"/>
</dbReference>
<sequence length="567" mass="61389">MEEEEFPKDARQEEALLGRLVEAVRGLKALRSLRDRRQEVAAEGGCPAGEEGGGGGAGDGGGGFFGDANVPDGRPLKGSIKYSDSDSDSGGKGDEEERIRNLLHSLRGVGISHSARATSWREALRECVCVLATPPPGGSGHQPVLTGRERHDTLVQILLSVEDNVQNLTDTLARIVAKLNEEILQFHKEEPRDAASPEQHQDHLSEHVHLGPDSNGMSGPLDAQPAADSSSRLEEKGAEPVEDNTHTDVVLQDNQGEDGDLIVGLGCSGVPDVCFVRGPPGLAGALRCEVADALSCLMVHGSEELVSRVVRIQVRDGARLPFPVTVVVPFCGSYRGSYRDVSVKIVDEVGGRSYVTPLATEGTYGGQWGSFAEVRVYRLGLFAVVSCLKRENYTVPTKGLSLKLNMDPRICLNYLPGCFATPVIAQTMIQPLDTTLLSAAKSRTDAYHSVVSTSPVLYLTHPSTQPLRRPLTLTLPCPPNPQKNHGGRHEESRKDQTQEDKSASQGRRVKSSRGTLASSVKSQGISEELLVVMGWRDKQWSLLDQVAVRNLQKGLVTFDLMEIFDRF</sequence>
<dbReference type="Gene3D" id="2.60.220.30">
    <property type="match status" value="1"/>
</dbReference>
<feature type="compositionally biased region" description="Basic and acidic residues" evidence="1">
    <location>
        <begin position="487"/>
        <end position="502"/>
    </location>
</feature>
<dbReference type="AlphaFoldDB" id="A0A5C6NBK8"/>
<keyword evidence="3" id="KW-1185">Reference proteome</keyword>
<name>A0A5C6NBK8_9TELE</name>
<feature type="compositionally biased region" description="Basic and acidic residues" evidence="1">
    <location>
        <begin position="231"/>
        <end position="246"/>
    </location>
</feature>
<comment type="caution">
    <text evidence="2">The sequence shown here is derived from an EMBL/GenBank/DDBJ whole genome shotgun (WGS) entry which is preliminary data.</text>
</comment>
<proteinExistence type="predicted"/>
<evidence type="ECO:0000256" key="1">
    <source>
        <dbReference type="SAM" id="MobiDB-lite"/>
    </source>
</evidence>
<organism evidence="2 3">
    <name type="scientific">Takifugu flavidus</name>
    <name type="common">sansaifugu</name>
    <dbReference type="NCBI Taxonomy" id="433684"/>
    <lineage>
        <taxon>Eukaryota</taxon>
        <taxon>Metazoa</taxon>
        <taxon>Chordata</taxon>
        <taxon>Craniata</taxon>
        <taxon>Vertebrata</taxon>
        <taxon>Euteleostomi</taxon>
        <taxon>Actinopterygii</taxon>
        <taxon>Neopterygii</taxon>
        <taxon>Teleostei</taxon>
        <taxon>Neoteleostei</taxon>
        <taxon>Acanthomorphata</taxon>
        <taxon>Eupercaria</taxon>
        <taxon>Tetraodontiformes</taxon>
        <taxon>Tetradontoidea</taxon>
        <taxon>Tetraodontidae</taxon>
        <taxon>Takifugu</taxon>
    </lineage>
</organism>
<feature type="region of interest" description="Disordered" evidence="1">
    <location>
        <begin position="38"/>
        <end position="95"/>
    </location>
</feature>
<protein>
    <submittedName>
        <fullName evidence="2">Death domain-containing protein 1</fullName>
    </submittedName>
</protein>
<feature type="region of interest" description="Disordered" evidence="1">
    <location>
        <begin position="190"/>
        <end position="247"/>
    </location>
</feature>